<reference evidence="12 13" key="1">
    <citation type="submission" date="2015-01" db="EMBL/GenBank/DDBJ databases">
        <title>The Genome Sequence of Fonsecaea pedrosoi CBS 271.37.</title>
        <authorList>
            <consortium name="The Broad Institute Genomics Platform"/>
            <person name="Cuomo C."/>
            <person name="de Hoog S."/>
            <person name="Gorbushina A."/>
            <person name="Stielow B."/>
            <person name="Teixiera M."/>
            <person name="Abouelleil A."/>
            <person name="Chapman S.B."/>
            <person name="Priest M."/>
            <person name="Young S.K."/>
            <person name="Wortman J."/>
            <person name="Nusbaum C."/>
            <person name="Birren B."/>
        </authorList>
    </citation>
    <scope>NUCLEOTIDE SEQUENCE [LARGE SCALE GENOMIC DNA]</scope>
    <source>
        <strain evidence="12 13">CBS 271.37</strain>
    </source>
</reference>
<dbReference type="FunFam" id="1.20.1720.10:FF:000012">
    <property type="entry name" value="MFS toxin efflux pump (AflT)"/>
    <property type="match status" value="1"/>
</dbReference>
<dbReference type="PANTHER" id="PTHR23501">
    <property type="entry name" value="MAJOR FACILITATOR SUPERFAMILY"/>
    <property type="match status" value="1"/>
</dbReference>
<organism evidence="12 13">
    <name type="scientific">Fonsecaea pedrosoi CBS 271.37</name>
    <dbReference type="NCBI Taxonomy" id="1442368"/>
    <lineage>
        <taxon>Eukaryota</taxon>
        <taxon>Fungi</taxon>
        <taxon>Dikarya</taxon>
        <taxon>Ascomycota</taxon>
        <taxon>Pezizomycotina</taxon>
        <taxon>Eurotiomycetes</taxon>
        <taxon>Chaetothyriomycetidae</taxon>
        <taxon>Chaetothyriales</taxon>
        <taxon>Herpotrichiellaceae</taxon>
        <taxon>Fonsecaea</taxon>
    </lineage>
</organism>
<feature type="transmembrane region" description="Helical" evidence="10">
    <location>
        <begin position="340"/>
        <end position="359"/>
    </location>
</feature>
<evidence type="ECO:0000256" key="5">
    <source>
        <dbReference type="ARBA" id="ARBA00022692"/>
    </source>
</evidence>
<keyword evidence="4" id="KW-1003">Cell membrane</keyword>
<feature type="transmembrane region" description="Helical" evidence="10">
    <location>
        <begin position="270"/>
        <end position="290"/>
    </location>
</feature>
<evidence type="ECO:0000256" key="9">
    <source>
        <dbReference type="SAM" id="MobiDB-lite"/>
    </source>
</evidence>
<sequence length="616" mass="66080">MRFPWSKAGVADKPSDSGVQESQLSPPSGQPVSAETVDPEKRPVPADSSVGEPSSLEKPSATTPEQDVPISASSDEKAVLQVNEDLSRRDSTATSDAGEPGEDDESKYARGLPLHLLTFGLTLSTFVIALDNTIIATAIPRITTVFNSLDDVGWYGSSYLLTTTSLQPSFGKIYTYFNVKWTYMVALFIFEVGSVLCGAATNSTMLIVGRAIAGVGAAAIFSGGMTIVAYSVPLRKRPIYIGLLSSMFGIASVVGPILGGAFTDRVSWRWCFYINLPIGAIAITAVFFFFKNPERKHSNLTMKEKIGQLDLLGAFFLICAIVCLLLALQWGGTTYAWSNSKVWGCILGFGLLILVFTGIQLWKGDLATLPPRIMLRQRTVFVCAFFSAFLAMGLYTHVYFLPFYFQAVKGTTAEQSGIRTIPYLVSITISSIVVGASITTLGPYVPFTWFGSAIFAIGSGMLYNLKVDSSTGTWIGYQILAGTGAGACVQIPFIAVQVVLNKKDMPVGNAVAIFFNSLGGAISISIAQNIFSNTLIQEIPKYTHGVDPQAIIMAGATHIRQVTPASQVAGVLYAYNVAVTHSYILSIACASIAFLFSLGFEWKSVKGKKLEMSGGA</sequence>
<dbReference type="InterPro" id="IPR011701">
    <property type="entry name" value="MFS"/>
</dbReference>
<evidence type="ECO:0000256" key="10">
    <source>
        <dbReference type="SAM" id="Phobius"/>
    </source>
</evidence>
<dbReference type="SUPFAM" id="SSF103473">
    <property type="entry name" value="MFS general substrate transporter"/>
    <property type="match status" value="1"/>
</dbReference>
<dbReference type="FunFam" id="1.20.1250.20:FF:000196">
    <property type="entry name" value="MFS toxin efflux pump (AflT)"/>
    <property type="match status" value="1"/>
</dbReference>
<feature type="transmembrane region" description="Helical" evidence="10">
    <location>
        <begin position="380"/>
        <end position="400"/>
    </location>
</feature>
<evidence type="ECO:0000256" key="7">
    <source>
        <dbReference type="ARBA" id="ARBA00023136"/>
    </source>
</evidence>
<evidence type="ECO:0000259" key="11">
    <source>
        <dbReference type="PROSITE" id="PS50850"/>
    </source>
</evidence>
<protein>
    <recommendedName>
        <fullName evidence="11">Major facilitator superfamily (MFS) profile domain-containing protein</fullName>
    </recommendedName>
</protein>
<gene>
    <name evidence="12" type="ORF">Z517_01346</name>
</gene>
<keyword evidence="7 10" id="KW-0472">Membrane</keyword>
<feature type="transmembrane region" description="Helical" evidence="10">
    <location>
        <begin position="207"/>
        <end position="232"/>
    </location>
</feature>
<dbReference type="EMBL" id="KN846969">
    <property type="protein sequence ID" value="KIW85952.1"/>
    <property type="molecule type" value="Genomic_DNA"/>
</dbReference>
<dbReference type="PANTHER" id="PTHR23501:SF198">
    <property type="entry name" value="AZOLE RESISTANCE PROTEIN 1-RELATED"/>
    <property type="match status" value="1"/>
</dbReference>
<dbReference type="FunFam" id="1.20.1250.20:FF:000489">
    <property type="entry name" value="MFS general substrate transporter"/>
    <property type="match status" value="1"/>
</dbReference>
<feature type="compositionally biased region" description="Polar residues" evidence="9">
    <location>
        <begin position="17"/>
        <end position="33"/>
    </location>
</feature>
<comment type="similarity">
    <text evidence="2">Belongs to the major facilitator superfamily. TCR/Tet family.</text>
</comment>
<proteinExistence type="inferred from homology"/>
<dbReference type="InterPro" id="IPR036259">
    <property type="entry name" value="MFS_trans_sf"/>
</dbReference>
<dbReference type="InterPro" id="IPR020846">
    <property type="entry name" value="MFS_dom"/>
</dbReference>
<dbReference type="AlphaFoldDB" id="A0A0D2FH09"/>
<dbReference type="VEuPathDB" id="FungiDB:Z517_01346"/>
<feature type="transmembrane region" description="Helical" evidence="10">
    <location>
        <begin position="583"/>
        <end position="602"/>
    </location>
</feature>
<dbReference type="CDD" id="cd17502">
    <property type="entry name" value="MFS_Azr1_MDR_like"/>
    <property type="match status" value="1"/>
</dbReference>
<feature type="transmembrane region" description="Helical" evidence="10">
    <location>
        <begin position="420"/>
        <end position="438"/>
    </location>
</feature>
<feature type="region of interest" description="Disordered" evidence="9">
    <location>
        <begin position="1"/>
        <end position="107"/>
    </location>
</feature>
<keyword evidence="13" id="KW-1185">Reference proteome</keyword>
<feature type="transmembrane region" description="Helical" evidence="10">
    <location>
        <begin position="239"/>
        <end position="258"/>
    </location>
</feature>
<evidence type="ECO:0000313" key="13">
    <source>
        <dbReference type="Proteomes" id="UP000053029"/>
    </source>
</evidence>
<dbReference type="Proteomes" id="UP000053029">
    <property type="component" value="Unassembled WGS sequence"/>
</dbReference>
<feature type="transmembrane region" description="Helical" evidence="10">
    <location>
        <begin position="475"/>
        <end position="500"/>
    </location>
</feature>
<feature type="domain" description="Major facilitator superfamily (MFS) profile" evidence="11">
    <location>
        <begin position="117"/>
        <end position="605"/>
    </location>
</feature>
<keyword evidence="3" id="KW-0813">Transport</keyword>
<evidence type="ECO:0000256" key="4">
    <source>
        <dbReference type="ARBA" id="ARBA00022475"/>
    </source>
</evidence>
<evidence type="ECO:0000256" key="8">
    <source>
        <dbReference type="ARBA" id="ARBA00023180"/>
    </source>
</evidence>
<evidence type="ECO:0000256" key="1">
    <source>
        <dbReference type="ARBA" id="ARBA00004651"/>
    </source>
</evidence>
<keyword evidence="6 10" id="KW-1133">Transmembrane helix</keyword>
<evidence type="ECO:0000256" key="3">
    <source>
        <dbReference type="ARBA" id="ARBA00022448"/>
    </source>
</evidence>
<dbReference type="GeneID" id="25300836"/>
<keyword evidence="8" id="KW-0325">Glycoprotein</keyword>
<keyword evidence="5 10" id="KW-0812">Transmembrane</keyword>
<name>A0A0D2FH09_9EURO</name>
<feature type="transmembrane region" description="Helical" evidence="10">
    <location>
        <begin position="311"/>
        <end position="328"/>
    </location>
</feature>
<accession>A0A0D2FH09</accession>
<evidence type="ECO:0000256" key="6">
    <source>
        <dbReference type="ARBA" id="ARBA00022989"/>
    </source>
</evidence>
<dbReference type="HOGENOM" id="CLU_000960_22_1_1"/>
<comment type="subcellular location">
    <subcellularLocation>
        <location evidence="1">Cell membrane</location>
        <topology evidence="1">Multi-pass membrane protein</topology>
    </subcellularLocation>
</comment>
<evidence type="ECO:0000313" key="12">
    <source>
        <dbReference type="EMBL" id="KIW85952.1"/>
    </source>
</evidence>
<feature type="transmembrane region" description="Helical" evidence="10">
    <location>
        <begin position="181"/>
        <end position="201"/>
    </location>
</feature>
<evidence type="ECO:0000256" key="2">
    <source>
        <dbReference type="ARBA" id="ARBA00007520"/>
    </source>
</evidence>
<dbReference type="GO" id="GO:0005886">
    <property type="term" value="C:plasma membrane"/>
    <property type="evidence" value="ECO:0007669"/>
    <property type="project" value="UniProtKB-SubCell"/>
</dbReference>
<dbReference type="PROSITE" id="PS50850">
    <property type="entry name" value="MFS"/>
    <property type="match status" value="1"/>
</dbReference>
<dbReference type="GO" id="GO:0022857">
    <property type="term" value="F:transmembrane transporter activity"/>
    <property type="evidence" value="ECO:0007669"/>
    <property type="project" value="InterPro"/>
</dbReference>
<feature type="transmembrane region" description="Helical" evidence="10">
    <location>
        <begin position="445"/>
        <end position="463"/>
    </location>
</feature>
<dbReference type="PRINTS" id="PR01036">
    <property type="entry name" value="TCRTETB"/>
</dbReference>
<dbReference type="RefSeq" id="XP_013289760.1">
    <property type="nucleotide sequence ID" value="XM_013434306.1"/>
</dbReference>
<dbReference type="Gene3D" id="1.20.1250.20">
    <property type="entry name" value="MFS general substrate transporter like domains"/>
    <property type="match status" value="2"/>
</dbReference>
<dbReference type="Pfam" id="PF07690">
    <property type="entry name" value="MFS_1"/>
    <property type="match status" value="1"/>
</dbReference>
<feature type="transmembrane region" description="Helical" evidence="10">
    <location>
        <begin position="507"/>
        <end position="531"/>
    </location>
</feature>
<dbReference type="OrthoDB" id="10021397at2759"/>